<dbReference type="GO" id="GO:0009279">
    <property type="term" value="C:cell outer membrane"/>
    <property type="evidence" value="ECO:0007669"/>
    <property type="project" value="UniProtKB-SubCell"/>
</dbReference>
<proteinExistence type="predicted"/>
<reference evidence="3 4" key="1">
    <citation type="submission" date="2020-04" db="EMBL/GenBank/DDBJ databases">
        <title>Usitatibacter rugosus gen. nov., sp. nov. and Usitatibacter palustris sp. nov., novel members of Usitatibacteraceae fam. nov. within the order Nitrosomonadales isolated from soil.</title>
        <authorList>
            <person name="Huber K.J."/>
            <person name="Neumann-Schaal M."/>
            <person name="Geppert A."/>
            <person name="Luckner M."/>
            <person name="Wanner G."/>
            <person name="Overmann J."/>
        </authorList>
    </citation>
    <scope>NUCLEOTIDE SEQUENCE [LARGE SCALE GENOMIC DNA]</scope>
    <source>
        <strain evidence="3 4">Swamp67</strain>
    </source>
</reference>
<dbReference type="InParanoid" id="A0A6M4H813"/>
<accession>A0A6M4H813</accession>
<evidence type="ECO:0000256" key="1">
    <source>
        <dbReference type="ARBA" id="ARBA00004442"/>
    </source>
</evidence>
<protein>
    <recommendedName>
        <fullName evidence="5">Outer membrane protein beta-barrel domain-containing protein</fullName>
    </recommendedName>
</protein>
<evidence type="ECO:0008006" key="5">
    <source>
        <dbReference type="Google" id="ProtNLM"/>
    </source>
</evidence>
<sequence>MNKKIALAAASLISCAAPFAHAADPWDRAFTFQIGAFRAEADTNIRLDADVGGGIGTSVSLEGDFGMQKTKTLPTFDFLWRINNRHGIDGSYVTLDRNGSRTLTGSINWGDATFPINTTVNSHFESDTLRVAYRYSPINDQGTELAFLLGLHYTKFKVSAGTAAGTVSDEASVDFPLPTIGILGSARFAETLRIMGYGQLLKVKIGDYDGELVNFAVGLEWAFHPQAYVGVGYNYYKYNLVSEKGGARGEFDYRFDGPTVYLGYSF</sequence>
<feature type="chain" id="PRO_5027027040" description="Outer membrane protein beta-barrel domain-containing protein" evidence="2">
    <location>
        <begin position="23"/>
        <end position="266"/>
    </location>
</feature>
<gene>
    <name evidence="3" type="ORF">DSM104440_02567</name>
</gene>
<keyword evidence="2" id="KW-0732">Signal</keyword>
<dbReference type="InterPro" id="IPR011250">
    <property type="entry name" value="OMP/PagP_B-barrel"/>
</dbReference>
<dbReference type="Proteomes" id="UP000503096">
    <property type="component" value="Chromosome"/>
</dbReference>
<dbReference type="AlphaFoldDB" id="A0A6M4H813"/>
<keyword evidence="4" id="KW-1185">Reference proteome</keyword>
<organism evidence="3 4">
    <name type="scientific">Usitatibacter palustris</name>
    <dbReference type="NCBI Taxonomy" id="2732487"/>
    <lineage>
        <taxon>Bacteria</taxon>
        <taxon>Pseudomonadati</taxon>
        <taxon>Pseudomonadota</taxon>
        <taxon>Betaproteobacteria</taxon>
        <taxon>Nitrosomonadales</taxon>
        <taxon>Usitatibacteraceae</taxon>
        <taxon>Usitatibacter</taxon>
    </lineage>
</organism>
<dbReference type="RefSeq" id="WP_171163292.1">
    <property type="nucleotide sequence ID" value="NZ_CP053073.1"/>
</dbReference>
<dbReference type="SUPFAM" id="SSF56925">
    <property type="entry name" value="OMPA-like"/>
    <property type="match status" value="1"/>
</dbReference>
<dbReference type="EMBL" id="CP053073">
    <property type="protein sequence ID" value="QJR15741.1"/>
    <property type="molecule type" value="Genomic_DNA"/>
</dbReference>
<evidence type="ECO:0000313" key="3">
    <source>
        <dbReference type="EMBL" id="QJR15741.1"/>
    </source>
</evidence>
<dbReference type="KEGG" id="upl:DSM104440_02567"/>
<evidence type="ECO:0000256" key="2">
    <source>
        <dbReference type="SAM" id="SignalP"/>
    </source>
</evidence>
<dbReference type="PROSITE" id="PS51257">
    <property type="entry name" value="PROKAR_LIPOPROTEIN"/>
    <property type="match status" value="1"/>
</dbReference>
<evidence type="ECO:0000313" key="4">
    <source>
        <dbReference type="Proteomes" id="UP000503096"/>
    </source>
</evidence>
<feature type="signal peptide" evidence="2">
    <location>
        <begin position="1"/>
        <end position="22"/>
    </location>
</feature>
<comment type="subcellular location">
    <subcellularLocation>
        <location evidence="1">Cell outer membrane</location>
    </subcellularLocation>
</comment>
<name>A0A6M4H813_9PROT</name>